<dbReference type="GO" id="GO:0051301">
    <property type="term" value="P:cell division"/>
    <property type="evidence" value="ECO:0007669"/>
    <property type="project" value="UniProtKB-KW"/>
</dbReference>
<evidence type="ECO:0000256" key="4">
    <source>
        <dbReference type="ARBA" id="ARBA00022741"/>
    </source>
</evidence>
<dbReference type="SUPFAM" id="SSF53244">
    <property type="entry name" value="MurD-like peptide ligases, peptide-binding domain"/>
    <property type="match status" value="1"/>
</dbReference>
<dbReference type="PANTHER" id="PTHR43024">
    <property type="entry name" value="UDP-N-ACETYLMURAMOYL-TRIPEPTIDE--D-ALANYL-D-ALANINE LIGASE"/>
    <property type="match status" value="1"/>
</dbReference>
<dbReference type="Pfam" id="PF01225">
    <property type="entry name" value="Mur_ligase"/>
    <property type="match status" value="1"/>
</dbReference>
<dbReference type="RefSeq" id="WP_132016893.1">
    <property type="nucleotide sequence ID" value="NZ_SLUN01000043.1"/>
</dbReference>
<dbReference type="OrthoDB" id="9801978at2"/>
<keyword evidence="7 10" id="KW-0573">Peptidoglycan synthesis</keyword>
<keyword evidence="1 10" id="KW-0963">Cytoplasm</keyword>
<dbReference type="Gene3D" id="3.40.1390.10">
    <property type="entry name" value="MurE/MurF, N-terminal domain"/>
    <property type="match status" value="1"/>
</dbReference>
<evidence type="ECO:0000313" key="16">
    <source>
        <dbReference type="Proteomes" id="UP000295008"/>
    </source>
</evidence>
<evidence type="ECO:0000256" key="2">
    <source>
        <dbReference type="ARBA" id="ARBA00022598"/>
    </source>
</evidence>
<dbReference type="Pfam" id="PF02875">
    <property type="entry name" value="Mur_ligase_C"/>
    <property type="match status" value="1"/>
</dbReference>
<dbReference type="EC" id="6.3.2.10" evidence="10 11"/>
<dbReference type="InterPro" id="IPR000713">
    <property type="entry name" value="Mur_ligase_N"/>
</dbReference>
<feature type="domain" description="Mur ligase central" evidence="14">
    <location>
        <begin position="110"/>
        <end position="296"/>
    </location>
</feature>
<feature type="binding site" evidence="10">
    <location>
        <begin position="112"/>
        <end position="118"/>
    </location>
    <ligand>
        <name>ATP</name>
        <dbReference type="ChEBI" id="CHEBI:30616"/>
    </ligand>
</feature>
<keyword evidence="6 10" id="KW-0133">Cell shape</keyword>
<dbReference type="GO" id="GO:0071555">
    <property type="term" value="P:cell wall organization"/>
    <property type="evidence" value="ECO:0007669"/>
    <property type="project" value="UniProtKB-KW"/>
</dbReference>
<keyword evidence="5 10" id="KW-0067">ATP-binding</keyword>
<dbReference type="EMBL" id="SLUN01000043">
    <property type="protein sequence ID" value="TCL58276.1"/>
    <property type="molecule type" value="Genomic_DNA"/>
</dbReference>
<evidence type="ECO:0000256" key="9">
    <source>
        <dbReference type="ARBA" id="ARBA00023316"/>
    </source>
</evidence>
<sequence>MTEIALNEIIKAVDGELVQGDPSLIITGISIDSRSTNPGELFIALPGERFDGHHFLDQAFERGATAVLIMKAMDVPVGRGSVIRVPDTLKALGMLARFHRRKFDIPVIGITGSNGKTTTKDLVAAVLSQQWPIVYTAGNFNNEIGLPLTLFKISSAAKAAVVEMGMRGLGQIRELAKIAEPNIGIVTNVGLSHLELLGSQENIARAKSELIEALPPDGLAILNGDDPWVRKMKDHCPGRSILFGMEGSNLDYRAGDLQTGPQGSEFTVYFQGGCCQVQIPIPGRHNVLNALAAFAVGREFGMNPEPIKKGLAQSQLTEKRLHIVKRYGFSIIDDTYNASPSSVKAALETLLTMGAGNRKIAVLADMLELGPTSNQIHREIGEYAAQIGIDLLLTFGELAHDYNAGFDSRSPGKSEHFSQKSALITHLKSILQPGDLILIKGSRGMKMEEVVAALSEMEVGICGQPD</sequence>
<dbReference type="InterPro" id="IPR051046">
    <property type="entry name" value="MurCDEF_CellWall_CoF430Synth"/>
</dbReference>
<evidence type="ECO:0000256" key="5">
    <source>
        <dbReference type="ARBA" id="ARBA00022840"/>
    </source>
</evidence>
<keyword evidence="8 10" id="KW-0131">Cell cycle</keyword>
<evidence type="ECO:0000256" key="1">
    <source>
        <dbReference type="ARBA" id="ARBA00022490"/>
    </source>
</evidence>
<protein>
    <recommendedName>
        <fullName evidence="10 11">UDP-N-acetylmuramoyl-tripeptide--D-alanyl-D-alanine ligase</fullName>
        <ecNumber evidence="10 11">6.3.2.10</ecNumber>
    </recommendedName>
    <alternativeName>
        <fullName evidence="10">D-alanyl-D-alanine-adding enzyme</fullName>
    </alternativeName>
</protein>
<evidence type="ECO:0000256" key="6">
    <source>
        <dbReference type="ARBA" id="ARBA00022960"/>
    </source>
</evidence>
<proteinExistence type="inferred from homology"/>
<dbReference type="Proteomes" id="UP000295008">
    <property type="component" value="Unassembled WGS sequence"/>
</dbReference>
<accession>A0A4R1QZ69</accession>
<evidence type="ECO:0000259" key="12">
    <source>
        <dbReference type="Pfam" id="PF01225"/>
    </source>
</evidence>
<dbReference type="HAMAP" id="MF_02019">
    <property type="entry name" value="MurF"/>
    <property type="match status" value="1"/>
</dbReference>
<dbReference type="InterPro" id="IPR005863">
    <property type="entry name" value="UDP-N-AcMur_synth"/>
</dbReference>
<gene>
    <name evidence="10" type="primary">murF</name>
    <name evidence="15" type="ORF">EDC14_104312</name>
</gene>
<evidence type="ECO:0000256" key="7">
    <source>
        <dbReference type="ARBA" id="ARBA00022984"/>
    </source>
</evidence>
<dbReference type="GO" id="GO:0005524">
    <property type="term" value="F:ATP binding"/>
    <property type="evidence" value="ECO:0007669"/>
    <property type="project" value="UniProtKB-UniRule"/>
</dbReference>
<dbReference type="Gene3D" id="3.90.190.20">
    <property type="entry name" value="Mur ligase, C-terminal domain"/>
    <property type="match status" value="1"/>
</dbReference>
<dbReference type="InterPro" id="IPR004101">
    <property type="entry name" value="Mur_ligase_C"/>
</dbReference>
<evidence type="ECO:0000259" key="13">
    <source>
        <dbReference type="Pfam" id="PF02875"/>
    </source>
</evidence>
<dbReference type="AlphaFoldDB" id="A0A4R1QZ69"/>
<evidence type="ECO:0000256" key="3">
    <source>
        <dbReference type="ARBA" id="ARBA00022618"/>
    </source>
</evidence>
<dbReference type="GO" id="GO:0008766">
    <property type="term" value="F:UDP-N-acetylmuramoylalanyl-D-glutamyl-2,6-diaminopimelate-D-alanyl-D-alanine ligase activity"/>
    <property type="evidence" value="ECO:0007669"/>
    <property type="project" value="RHEA"/>
</dbReference>
<comment type="function">
    <text evidence="10 11">Involved in cell wall formation. Catalyzes the final step in the synthesis of UDP-N-acetylmuramoyl-pentapeptide, the precursor of murein.</text>
</comment>
<feature type="domain" description="Mur ligase N-terminal catalytic" evidence="12">
    <location>
        <begin position="26"/>
        <end position="99"/>
    </location>
</feature>
<name>A0A4R1QZ69_HYDET</name>
<dbReference type="Pfam" id="PF08245">
    <property type="entry name" value="Mur_ligase_M"/>
    <property type="match status" value="1"/>
</dbReference>
<dbReference type="GO" id="GO:0005737">
    <property type="term" value="C:cytoplasm"/>
    <property type="evidence" value="ECO:0007669"/>
    <property type="project" value="UniProtKB-SubCell"/>
</dbReference>
<comment type="similarity">
    <text evidence="10">Belongs to the MurCDEF family. MurF subfamily.</text>
</comment>
<dbReference type="InterPro" id="IPR013221">
    <property type="entry name" value="Mur_ligase_cen"/>
</dbReference>
<keyword evidence="9 10" id="KW-0961">Cell wall biogenesis/degradation</keyword>
<keyword evidence="3 10" id="KW-0132">Cell division</keyword>
<comment type="subcellular location">
    <subcellularLocation>
        <location evidence="10 11">Cytoplasm</location>
    </subcellularLocation>
</comment>
<comment type="pathway">
    <text evidence="10 11">Cell wall biogenesis; peptidoglycan biosynthesis.</text>
</comment>
<dbReference type="InterPro" id="IPR036565">
    <property type="entry name" value="Mur-like_cat_sf"/>
</dbReference>
<organism evidence="15 16">
    <name type="scientific">Hydrogenispora ethanolica</name>
    <dbReference type="NCBI Taxonomy" id="1082276"/>
    <lineage>
        <taxon>Bacteria</taxon>
        <taxon>Bacillati</taxon>
        <taxon>Bacillota</taxon>
        <taxon>Hydrogenispora</taxon>
    </lineage>
</organism>
<comment type="catalytic activity">
    <reaction evidence="10 11">
        <text>D-alanyl-D-alanine + UDP-N-acetyl-alpha-D-muramoyl-L-alanyl-gamma-D-glutamyl-meso-2,6-diaminopimelate + ATP = UDP-N-acetyl-alpha-D-muramoyl-L-alanyl-gamma-D-glutamyl-meso-2,6-diaminopimeloyl-D-alanyl-D-alanine + ADP + phosphate + H(+)</text>
        <dbReference type="Rhea" id="RHEA:28374"/>
        <dbReference type="ChEBI" id="CHEBI:15378"/>
        <dbReference type="ChEBI" id="CHEBI:30616"/>
        <dbReference type="ChEBI" id="CHEBI:43474"/>
        <dbReference type="ChEBI" id="CHEBI:57822"/>
        <dbReference type="ChEBI" id="CHEBI:61386"/>
        <dbReference type="ChEBI" id="CHEBI:83905"/>
        <dbReference type="ChEBI" id="CHEBI:456216"/>
        <dbReference type="EC" id="6.3.2.10"/>
    </reaction>
</comment>
<comment type="caution">
    <text evidence="15">The sequence shown here is derived from an EMBL/GenBank/DDBJ whole genome shotgun (WGS) entry which is preliminary data.</text>
</comment>
<dbReference type="InterPro" id="IPR035911">
    <property type="entry name" value="MurE/MurF_N"/>
</dbReference>
<reference evidence="15 16" key="1">
    <citation type="submission" date="2019-03" db="EMBL/GenBank/DDBJ databases">
        <title>Genomic Encyclopedia of Type Strains, Phase IV (KMG-IV): sequencing the most valuable type-strain genomes for metagenomic binning, comparative biology and taxonomic classification.</title>
        <authorList>
            <person name="Goeker M."/>
        </authorList>
    </citation>
    <scope>NUCLEOTIDE SEQUENCE [LARGE SCALE GENOMIC DNA]</scope>
    <source>
        <strain evidence="15 16">LX-B</strain>
    </source>
</reference>
<dbReference type="Gene3D" id="3.40.1190.10">
    <property type="entry name" value="Mur-like, catalytic domain"/>
    <property type="match status" value="1"/>
</dbReference>
<dbReference type="GO" id="GO:0008360">
    <property type="term" value="P:regulation of cell shape"/>
    <property type="evidence" value="ECO:0007669"/>
    <property type="project" value="UniProtKB-KW"/>
</dbReference>
<dbReference type="GO" id="GO:0009252">
    <property type="term" value="P:peptidoglycan biosynthetic process"/>
    <property type="evidence" value="ECO:0007669"/>
    <property type="project" value="UniProtKB-UniRule"/>
</dbReference>
<evidence type="ECO:0000259" key="14">
    <source>
        <dbReference type="Pfam" id="PF08245"/>
    </source>
</evidence>
<keyword evidence="4 10" id="KW-0547">Nucleotide-binding</keyword>
<dbReference type="SUPFAM" id="SSF63418">
    <property type="entry name" value="MurE/MurF N-terminal domain"/>
    <property type="match status" value="1"/>
</dbReference>
<keyword evidence="2 10" id="KW-0436">Ligase</keyword>
<evidence type="ECO:0000256" key="10">
    <source>
        <dbReference type="HAMAP-Rule" id="MF_02019"/>
    </source>
</evidence>
<dbReference type="PANTHER" id="PTHR43024:SF1">
    <property type="entry name" value="UDP-N-ACETYLMURAMOYL-TRIPEPTIDE--D-ALANYL-D-ALANINE LIGASE"/>
    <property type="match status" value="1"/>
</dbReference>
<keyword evidence="16" id="KW-1185">Reference proteome</keyword>
<feature type="domain" description="Mur ligase C-terminal" evidence="13">
    <location>
        <begin position="320"/>
        <end position="443"/>
    </location>
</feature>
<evidence type="ECO:0000256" key="11">
    <source>
        <dbReference type="RuleBase" id="RU004136"/>
    </source>
</evidence>
<dbReference type="InterPro" id="IPR036615">
    <property type="entry name" value="Mur_ligase_C_dom_sf"/>
</dbReference>
<dbReference type="NCBIfam" id="TIGR01143">
    <property type="entry name" value="murF"/>
    <property type="match status" value="1"/>
</dbReference>
<evidence type="ECO:0000256" key="8">
    <source>
        <dbReference type="ARBA" id="ARBA00023306"/>
    </source>
</evidence>
<dbReference type="GO" id="GO:0047480">
    <property type="term" value="F:UDP-N-acetylmuramoyl-tripeptide-D-alanyl-D-alanine ligase activity"/>
    <property type="evidence" value="ECO:0007669"/>
    <property type="project" value="UniProtKB-UniRule"/>
</dbReference>
<dbReference type="SUPFAM" id="SSF53623">
    <property type="entry name" value="MurD-like peptide ligases, catalytic domain"/>
    <property type="match status" value="1"/>
</dbReference>
<evidence type="ECO:0000313" key="15">
    <source>
        <dbReference type="EMBL" id="TCL58276.1"/>
    </source>
</evidence>
<dbReference type="UniPathway" id="UPA00219"/>